<comment type="caution">
    <text evidence="8">The sequence shown here is derived from an EMBL/GenBank/DDBJ whole genome shotgun (WGS) entry which is preliminary data.</text>
</comment>
<feature type="domain" description="RecX second three-helical" evidence="6">
    <location>
        <begin position="70"/>
        <end position="111"/>
    </location>
</feature>
<sequence length="166" mass="19966">MKVDQELTEKEIEEIVKKSEFQKTYDKLLRFAMVRPRSEREITGYFRRKKVHESLHKKLLGKLKHLELIDDEKFAKWWVEQRQAFKPKPKRILNQELRIKGVDKEIIEEVLGGQEVDEEKMAKELLEKKAYKWKNLEPRIARQKMSQYLAGKGFGWDVVEKVTPKR</sequence>
<evidence type="ECO:0000259" key="7">
    <source>
        <dbReference type="Pfam" id="PF21981"/>
    </source>
</evidence>
<dbReference type="Pfam" id="PF02631">
    <property type="entry name" value="RecX_HTH2"/>
    <property type="match status" value="1"/>
</dbReference>
<accession>A0A1F8DIZ1</accession>
<proteinExistence type="inferred from homology"/>
<evidence type="ECO:0000259" key="6">
    <source>
        <dbReference type="Pfam" id="PF02631"/>
    </source>
</evidence>
<dbReference type="HAMAP" id="MF_01114">
    <property type="entry name" value="RecX"/>
    <property type="match status" value="1"/>
</dbReference>
<evidence type="ECO:0000256" key="1">
    <source>
        <dbReference type="ARBA" id="ARBA00004496"/>
    </source>
</evidence>
<dbReference type="Pfam" id="PF21981">
    <property type="entry name" value="RecX_HTH3"/>
    <property type="match status" value="1"/>
</dbReference>
<protein>
    <recommendedName>
        <fullName evidence="3 5">Regulatory protein RecX</fullName>
    </recommendedName>
</protein>
<dbReference type="GO" id="GO:0005737">
    <property type="term" value="C:cytoplasm"/>
    <property type="evidence" value="ECO:0007669"/>
    <property type="project" value="UniProtKB-SubCell"/>
</dbReference>
<comment type="subcellular location">
    <subcellularLocation>
        <location evidence="1 5">Cytoplasm</location>
    </subcellularLocation>
</comment>
<dbReference type="InterPro" id="IPR053925">
    <property type="entry name" value="RecX_HTH_3rd"/>
</dbReference>
<organism evidence="8 9">
    <name type="scientific">Candidatus Woesebacteria bacterium RIFOXYD1_FULL_43_18</name>
    <dbReference type="NCBI Taxonomy" id="1802551"/>
    <lineage>
        <taxon>Bacteria</taxon>
        <taxon>Candidatus Woeseibacteriota</taxon>
    </lineage>
</organism>
<dbReference type="Proteomes" id="UP000177596">
    <property type="component" value="Unassembled WGS sequence"/>
</dbReference>
<comment type="function">
    <text evidence="5">Modulates RecA activity.</text>
</comment>
<feature type="domain" description="RecX third three-helical" evidence="7">
    <location>
        <begin position="117"/>
        <end position="162"/>
    </location>
</feature>
<dbReference type="EMBL" id="MGIL01000007">
    <property type="protein sequence ID" value="OGM88574.1"/>
    <property type="molecule type" value="Genomic_DNA"/>
</dbReference>
<evidence type="ECO:0000256" key="3">
    <source>
        <dbReference type="ARBA" id="ARBA00018111"/>
    </source>
</evidence>
<name>A0A1F8DIZ1_9BACT</name>
<dbReference type="PANTHER" id="PTHR33602:SF1">
    <property type="entry name" value="REGULATORY PROTEIN RECX FAMILY PROTEIN"/>
    <property type="match status" value="1"/>
</dbReference>
<dbReference type="PANTHER" id="PTHR33602">
    <property type="entry name" value="REGULATORY PROTEIN RECX FAMILY PROTEIN"/>
    <property type="match status" value="1"/>
</dbReference>
<evidence type="ECO:0000256" key="4">
    <source>
        <dbReference type="ARBA" id="ARBA00022490"/>
    </source>
</evidence>
<comment type="similarity">
    <text evidence="2 5">Belongs to the RecX family.</text>
</comment>
<dbReference type="AlphaFoldDB" id="A0A1F8DIZ1"/>
<dbReference type="Gene3D" id="1.10.10.10">
    <property type="entry name" value="Winged helix-like DNA-binding domain superfamily/Winged helix DNA-binding domain"/>
    <property type="match status" value="3"/>
</dbReference>
<evidence type="ECO:0000256" key="2">
    <source>
        <dbReference type="ARBA" id="ARBA00009695"/>
    </source>
</evidence>
<gene>
    <name evidence="5" type="primary">recX</name>
    <name evidence="8" type="ORF">A2573_03125</name>
</gene>
<keyword evidence="4 5" id="KW-0963">Cytoplasm</keyword>
<evidence type="ECO:0000313" key="8">
    <source>
        <dbReference type="EMBL" id="OGM88574.1"/>
    </source>
</evidence>
<evidence type="ECO:0000313" key="9">
    <source>
        <dbReference type="Proteomes" id="UP000177596"/>
    </source>
</evidence>
<dbReference type="GO" id="GO:0006282">
    <property type="term" value="P:regulation of DNA repair"/>
    <property type="evidence" value="ECO:0007669"/>
    <property type="project" value="UniProtKB-UniRule"/>
</dbReference>
<dbReference type="InterPro" id="IPR053924">
    <property type="entry name" value="RecX_HTH_2nd"/>
</dbReference>
<reference evidence="8 9" key="1">
    <citation type="journal article" date="2016" name="Nat. Commun.">
        <title>Thousands of microbial genomes shed light on interconnected biogeochemical processes in an aquifer system.</title>
        <authorList>
            <person name="Anantharaman K."/>
            <person name="Brown C.T."/>
            <person name="Hug L.A."/>
            <person name="Sharon I."/>
            <person name="Castelle C.J."/>
            <person name="Probst A.J."/>
            <person name="Thomas B.C."/>
            <person name="Singh A."/>
            <person name="Wilkins M.J."/>
            <person name="Karaoz U."/>
            <person name="Brodie E.L."/>
            <person name="Williams K.H."/>
            <person name="Hubbard S.S."/>
            <person name="Banfield J.F."/>
        </authorList>
    </citation>
    <scope>NUCLEOTIDE SEQUENCE [LARGE SCALE GENOMIC DNA]</scope>
</reference>
<dbReference type="InterPro" id="IPR036388">
    <property type="entry name" value="WH-like_DNA-bd_sf"/>
</dbReference>
<evidence type="ECO:0000256" key="5">
    <source>
        <dbReference type="HAMAP-Rule" id="MF_01114"/>
    </source>
</evidence>
<dbReference type="InterPro" id="IPR003783">
    <property type="entry name" value="Regulatory_RecX"/>
</dbReference>